<dbReference type="SUPFAM" id="SSF52540">
    <property type="entry name" value="P-loop containing nucleoside triphosphate hydrolases"/>
    <property type="match status" value="1"/>
</dbReference>
<feature type="domain" description="ATPase AAA-type core" evidence="1">
    <location>
        <begin position="203"/>
        <end position="251"/>
    </location>
</feature>
<sequence length="522" mass="61579">MNKFKIIIENIQHIKRLELELNLEEFGIFVIIGKNGVGKTTLFKAIENLVTSNTFATTSHPYIYNIDSQITYLINDGMFSYCFKFNEKINTLDYQGSIDEDIRKNIYVELPIPFGKRFKQFRSLANIDKKIRLLIINNDFFVPKRLIKILNYIYNTKRFDNLKEMIVEKESFYAIVEDSKPYIREDYLSSSEYFVITIYKLIMKECKLLAIDEIDISLDSSAQVRFVKIIRELALEYKVKIFFSTHSLALIKTLTPDELFYMNSNDGTISFEKTTHSEMQVRLYGLQDYQKDFEELKKIVDLESKPIIITEGQTDWKHLKKALERLKIDELYLDLDLKFLEYDNEIQMGDTSLKSMLEGYKKAPQNKKIIFIFDRDNTDILSKYGDLEFNNHGNNVYSFCIPKIDSNLDLISIEFFYNENDLKKQDLEKRRLFIGTEFYQNGNSKCGNFQIKDRNKANKLTIIDSFVYKKDDIEWKNSVALSKNSFANNIMNEVENFKNFDLEHFKLIFNIIKKIIDSVDTL</sequence>
<name>A0AAW7QA04_9BACT</name>
<dbReference type="PANTHER" id="PTHR43581:SF2">
    <property type="entry name" value="EXCINUCLEASE ATPASE SUBUNIT"/>
    <property type="match status" value="1"/>
</dbReference>
<proteinExistence type="predicted"/>
<organism evidence="2 3">
    <name type="scientific">Aliarcobacter butzleri</name>
    <dbReference type="NCBI Taxonomy" id="28197"/>
    <lineage>
        <taxon>Bacteria</taxon>
        <taxon>Pseudomonadati</taxon>
        <taxon>Campylobacterota</taxon>
        <taxon>Epsilonproteobacteria</taxon>
        <taxon>Campylobacterales</taxon>
        <taxon>Arcobacteraceae</taxon>
        <taxon>Aliarcobacter</taxon>
    </lineage>
</organism>
<dbReference type="Pfam" id="PF13304">
    <property type="entry name" value="AAA_21"/>
    <property type="match status" value="1"/>
</dbReference>
<comment type="caution">
    <text evidence="2">The sequence shown here is derived from an EMBL/GenBank/DDBJ whole genome shotgun (WGS) entry which is preliminary data.</text>
</comment>
<dbReference type="PANTHER" id="PTHR43581">
    <property type="entry name" value="ATP/GTP PHOSPHATASE"/>
    <property type="match status" value="1"/>
</dbReference>
<gene>
    <name evidence="2" type="ORF">PJV93_04820</name>
</gene>
<dbReference type="InterPro" id="IPR003959">
    <property type="entry name" value="ATPase_AAA_core"/>
</dbReference>
<dbReference type="GO" id="GO:0016887">
    <property type="term" value="F:ATP hydrolysis activity"/>
    <property type="evidence" value="ECO:0007669"/>
    <property type="project" value="InterPro"/>
</dbReference>
<dbReference type="CDD" id="cd00267">
    <property type="entry name" value="ABC_ATPase"/>
    <property type="match status" value="2"/>
</dbReference>
<dbReference type="EMBL" id="JAQJJG010000004">
    <property type="protein sequence ID" value="MDN5123227.1"/>
    <property type="molecule type" value="Genomic_DNA"/>
</dbReference>
<protein>
    <submittedName>
        <fullName evidence="2">AAA family ATPase</fullName>
    </submittedName>
</protein>
<dbReference type="AlphaFoldDB" id="A0AAW7QA04"/>
<dbReference type="Gene3D" id="3.40.50.300">
    <property type="entry name" value="P-loop containing nucleotide triphosphate hydrolases"/>
    <property type="match status" value="1"/>
</dbReference>
<dbReference type="RefSeq" id="WP_301370180.1">
    <property type="nucleotide sequence ID" value="NZ_JAQJJF010000002.1"/>
</dbReference>
<reference evidence="2" key="2">
    <citation type="submission" date="2023-01" db="EMBL/GenBank/DDBJ databases">
        <authorList>
            <person name="Uljanovas D."/>
        </authorList>
    </citation>
    <scope>NUCLEOTIDE SEQUENCE</scope>
    <source>
        <strain evidence="2">S41</strain>
    </source>
</reference>
<evidence type="ECO:0000259" key="1">
    <source>
        <dbReference type="Pfam" id="PF13304"/>
    </source>
</evidence>
<accession>A0AAW7QA04</accession>
<evidence type="ECO:0000313" key="3">
    <source>
        <dbReference type="Proteomes" id="UP001170364"/>
    </source>
</evidence>
<dbReference type="InterPro" id="IPR027417">
    <property type="entry name" value="P-loop_NTPase"/>
</dbReference>
<dbReference type="GO" id="GO:0005524">
    <property type="term" value="F:ATP binding"/>
    <property type="evidence" value="ECO:0007669"/>
    <property type="project" value="InterPro"/>
</dbReference>
<reference evidence="2" key="1">
    <citation type="journal article" date="2023" name="Microorganisms">
        <title>Genomic Characterization of Arcobacter butzleri Strains Isolated from Various Sources in Lithuania.</title>
        <authorList>
            <person name="Uljanovas D."/>
            <person name="Golz G."/>
            <person name="Fleischmann S."/>
            <person name="Kudirkiene E."/>
            <person name="Kasetiene N."/>
            <person name="Grineviciene A."/>
            <person name="Tamuleviciene E."/>
            <person name="Aksomaitiene J."/>
            <person name="Alter T."/>
            <person name="Malakauskas M."/>
        </authorList>
    </citation>
    <scope>NUCLEOTIDE SEQUENCE</scope>
    <source>
        <strain evidence="2">S41</strain>
    </source>
</reference>
<dbReference type="InterPro" id="IPR051396">
    <property type="entry name" value="Bact_Antivir_Def_Nuclease"/>
</dbReference>
<dbReference type="Proteomes" id="UP001170364">
    <property type="component" value="Unassembled WGS sequence"/>
</dbReference>
<evidence type="ECO:0000313" key="2">
    <source>
        <dbReference type="EMBL" id="MDN5123227.1"/>
    </source>
</evidence>